<proteinExistence type="predicted"/>
<dbReference type="InterPro" id="IPR014519">
    <property type="entry name" value="UCP024492"/>
</dbReference>
<evidence type="ECO:0000313" key="2">
    <source>
        <dbReference type="Proteomes" id="UP000241986"/>
    </source>
</evidence>
<dbReference type="AlphaFoldDB" id="A0A2T4MZV0"/>
<dbReference type="Proteomes" id="UP000241986">
    <property type="component" value="Unassembled WGS sequence"/>
</dbReference>
<protein>
    <submittedName>
        <fullName evidence="1">DUF488 domain-containing protein</fullName>
    </submittedName>
</protein>
<dbReference type="InterPro" id="IPR007438">
    <property type="entry name" value="DUF488"/>
</dbReference>
<gene>
    <name evidence="1" type="ORF">DAA48_16130</name>
</gene>
<dbReference type="RefSeq" id="WP_107683975.1">
    <property type="nucleotide sequence ID" value="NZ_PZKL01000037.1"/>
</dbReference>
<name>A0A2T4MZV0_AERVE</name>
<comment type="caution">
    <text evidence="1">The sequence shown here is derived from an EMBL/GenBank/DDBJ whole genome shotgun (WGS) entry which is preliminary data.</text>
</comment>
<dbReference type="Pfam" id="PF04343">
    <property type="entry name" value="DUF488"/>
    <property type="match status" value="1"/>
</dbReference>
<dbReference type="PANTHER" id="PTHR39337">
    <property type="entry name" value="BLR5642 PROTEIN"/>
    <property type="match status" value="1"/>
</dbReference>
<dbReference type="PANTHER" id="PTHR39337:SF1">
    <property type="entry name" value="BLR5642 PROTEIN"/>
    <property type="match status" value="1"/>
</dbReference>
<accession>A0A2T4MZV0</accession>
<dbReference type="EMBL" id="PZKL01000037">
    <property type="protein sequence ID" value="PTH80091.1"/>
    <property type="molecule type" value="Genomic_DNA"/>
</dbReference>
<dbReference type="PIRSF" id="PIRSF024492">
    <property type="entry name" value="UCP024492"/>
    <property type="match status" value="1"/>
</dbReference>
<sequence>MTKLHSIGYANLKREDFLSALKHNGITALADVRSLPYSARFNEYNKEDFASFLKSNGIAYVYLGLELGPRSRDYAHYDHTGQVRFDLLNKTDLFLSGIERIEQGLKKGFSIAMMCAEKMPETCHRSLLVSEFLFNEKKIETSHIHHDASVELHSSMRERLVKGLGIQEDIFMSKNEVELQAVSIFIKKHAYRKSSEPTPAVQ</sequence>
<reference evidence="1 2" key="1">
    <citation type="submission" date="2018-03" db="EMBL/GenBank/DDBJ databases">
        <title>Aeromonas veronii whole genome sequencing and analysis.</title>
        <authorList>
            <person name="Xie H."/>
            <person name="Liu T."/>
            <person name="Wang K."/>
        </authorList>
    </citation>
    <scope>NUCLEOTIDE SEQUENCE [LARGE SCALE GENOMIC DNA]</scope>
    <source>
        <strain evidence="1 2">XH.VA.1</strain>
    </source>
</reference>
<organism evidence="1 2">
    <name type="scientific">Aeromonas veronii</name>
    <dbReference type="NCBI Taxonomy" id="654"/>
    <lineage>
        <taxon>Bacteria</taxon>
        <taxon>Pseudomonadati</taxon>
        <taxon>Pseudomonadota</taxon>
        <taxon>Gammaproteobacteria</taxon>
        <taxon>Aeromonadales</taxon>
        <taxon>Aeromonadaceae</taxon>
        <taxon>Aeromonas</taxon>
    </lineage>
</organism>
<evidence type="ECO:0000313" key="1">
    <source>
        <dbReference type="EMBL" id="PTH80091.1"/>
    </source>
</evidence>